<dbReference type="InterPro" id="IPR007264">
    <property type="entry name" value="H/ACA_rnp_Nop10"/>
</dbReference>
<dbReference type="GO" id="GO:1904874">
    <property type="term" value="P:positive regulation of telomerase RNA localization to Cajal body"/>
    <property type="evidence" value="ECO:0007669"/>
    <property type="project" value="TreeGrafter"/>
</dbReference>
<evidence type="ECO:0000256" key="5">
    <source>
        <dbReference type="ARBA" id="ARBA00030185"/>
    </source>
</evidence>
<evidence type="ECO:0000256" key="7">
    <source>
        <dbReference type="SAM" id="Phobius"/>
    </source>
</evidence>
<feature type="transmembrane region" description="Helical" evidence="7">
    <location>
        <begin position="100"/>
        <end position="121"/>
    </location>
</feature>
<evidence type="ECO:0000256" key="1">
    <source>
        <dbReference type="ARBA" id="ARBA00009462"/>
    </source>
</evidence>
<keyword evidence="9" id="KW-1185">Reference proteome</keyword>
<dbReference type="GO" id="GO:0030515">
    <property type="term" value="F:snoRNA binding"/>
    <property type="evidence" value="ECO:0007669"/>
    <property type="project" value="InterPro"/>
</dbReference>
<keyword evidence="7" id="KW-0812">Transmembrane</keyword>
<evidence type="ECO:0000313" key="8">
    <source>
        <dbReference type="EnsemblMetazoa" id="OVOC1672.1"/>
    </source>
</evidence>
<dbReference type="PANTHER" id="PTHR13305">
    <property type="entry name" value="RIBOSOME BIOGENESIS PROTEIN NOP10"/>
    <property type="match status" value="1"/>
</dbReference>
<keyword evidence="4" id="KW-0687">Ribonucleoprotein</keyword>
<dbReference type="SUPFAM" id="SSF144210">
    <property type="entry name" value="Nop10-like SnoRNP"/>
    <property type="match status" value="1"/>
</dbReference>
<name>A0A8R1TNL1_ONCVO</name>
<dbReference type="EnsemblMetazoa" id="OVOC1672.1">
    <property type="protein sequence ID" value="OVOC1672.1"/>
    <property type="gene ID" value="WBGene00238481"/>
</dbReference>
<proteinExistence type="inferred from homology"/>
<reference evidence="8" key="2">
    <citation type="submission" date="2022-06" db="UniProtKB">
        <authorList>
            <consortium name="EnsemblMetazoa"/>
        </authorList>
    </citation>
    <scope>IDENTIFICATION</scope>
</reference>
<keyword evidence="7" id="KW-1133">Transmembrane helix</keyword>
<dbReference type="Gene3D" id="4.10.80.300">
    <property type="match status" value="1"/>
</dbReference>
<dbReference type="EMBL" id="CMVM020000049">
    <property type="status" value="NOT_ANNOTATED_CDS"/>
    <property type="molecule type" value="Genomic_DNA"/>
</dbReference>
<dbReference type="PANTHER" id="PTHR13305:SF0">
    <property type="entry name" value="H_ACA RIBONUCLEOPROTEIN COMPLEX SUBUNIT 3"/>
    <property type="match status" value="1"/>
</dbReference>
<evidence type="ECO:0000256" key="3">
    <source>
        <dbReference type="ARBA" id="ARBA00022552"/>
    </source>
</evidence>
<sequence>MRHRGAAFAAFGIFGVMYLKFYLDEEGNRIYTLKATDPQGRQTQSAHPARFSPEDKNSKYRIIIKKLFNMLIWEWRRKWRQYIRNRRPPSRLSYQQLTKGYTRVSFALFIVGWHVIGFVIWRKVEKLKKDNPQEKVLLSEIPQKGFMELSDEGKEDIDFEDIDR</sequence>
<dbReference type="GO" id="GO:0031118">
    <property type="term" value="P:rRNA pseudouridine synthesis"/>
    <property type="evidence" value="ECO:0007669"/>
    <property type="project" value="TreeGrafter"/>
</dbReference>
<reference evidence="9" key="1">
    <citation type="submission" date="2013-10" db="EMBL/GenBank/DDBJ databases">
        <title>Genome sequencing of Onchocerca volvulus.</title>
        <authorList>
            <person name="Cotton J."/>
            <person name="Tsai J."/>
            <person name="Stanley E."/>
            <person name="Tracey A."/>
            <person name="Holroyd N."/>
            <person name="Lustigman S."/>
            <person name="Berriman M."/>
        </authorList>
    </citation>
    <scope>NUCLEOTIDE SEQUENCE</scope>
</reference>
<protein>
    <recommendedName>
        <fullName evidence="5">Nucleolar protein 10</fullName>
    </recommendedName>
</protein>
<evidence type="ECO:0000256" key="4">
    <source>
        <dbReference type="ARBA" id="ARBA00023274"/>
    </source>
</evidence>
<evidence type="ECO:0000313" key="9">
    <source>
        <dbReference type="Proteomes" id="UP000024404"/>
    </source>
</evidence>
<evidence type="ECO:0000256" key="6">
    <source>
        <dbReference type="SAM" id="MobiDB-lite"/>
    </source>
</evidence>
<evidence type="ECO:0000256" key="2">
    <source>
        <dbReference type="ARBA" id="ARBA00022517"/>
    </source>
</evidence>
<dbReference type="AlphaFoldDB" id="A0A8R1TNL1"/>
<dbReference type="GO" id="GO:0070034">
    <property type="term" value="F:telomerase RNA binding"/>
    <property type="evidence" value="ECO:0007669"/>
    <property type="project" value="TreeGrafter"/>
</dbReference>
<feature type="region of interest" description="Disordered" evidence="6">
    <location>
        <begin position="34"/>
        <end position="53"/>
    </location>
</feature>
<dbReference type="GO" id="GO:0031429">
    <property type="term" value="C:box H/ACA snoRNP complex"/>
    <property type="evidence" value="ECO:0007669"/>
    <property type="project" value="TreeGrafter"/>
</dbReference>
<keyword evidence="7" id="KW-0472">Membrane</keyword>
<dbReference type="Proteomes" id="UP000024404">
    <property type="component" value="Unassembled WGS sequence"/>
</dbReference>
<dbReference type="GO" id="GO:0031120">
    <property type="term" value="P:snRNA pseudouridine synthesis"/>
    <property type="evidence" value="ECO:0007669"/>
    <property type="project" value="TreeGrafter"/>
</dbReference>
<comment type="similarity">
    <text evidence="1">Belongs to the NOP10 family.</text>
</comment>
<accession>A0A8R1TNL1</accession>
<organism evidence="8 9">
    <name type="scientific">Onchocerca volvulus</name>
    <dbReference type="NCBI Taxonomy" id="6282"/>
    <lineage>
        <taxon>Eukaryota</taxon>
        <taxon>Metazoa</taxon>
        <taxon>Ecdysozoa</taxon>
        <taxon>Nematoda</taxon>
        <taxon>Chromadorea</taxon>
        <taxon>Rhabditida</taxon>
        <taxon>Spirurina</taxon>
        <taxon>Spiruromorpha</taxon>
        <taxon>Filarioidea</taxon>
        <taxon>Onchocercidae</taxon>
        <taxon>Onchocerca</taxon>
    </lineage>
</organism>
<dbReference type="OMA" id="CKHIDFI"/>
<dbReference type="Pfam" id="PF04135">
    <property type="entry name" value="Nop10p"/>
    <property type="match status" value="1"/>
</dbReference>
<keyword evidence="3" id="KW-0698">rRNA processing</keyword>
<keyword evidence="2" id="KW-0690">Ribosome biogenesis</keyword>
<dbReference type="InterPro" id="IPR036756">
    <property type="entry name" value="H/ACA_rnp_Nop10_sf"/>
</dbReference>
<feature type="transmembrane region" description="Helical" evidence="7">
    <location>
        <begin position="7"/>
        <end position="23"/>
    </location>
</feature>